<reference evidence="10" key="2">
    <citation type="submission" date="2025-08" db="UniProtKB">
        <authorList>
            <consortium name="RefSeq"/>
        </authorList>
    </citation>
    <scope>IDENTIFICATION</scope>
    <source>
        <strain evidence="10">S238N-H82</strain>
        <tissue evidence="10">Testes</tissue>
    </source>
</reference>
<evidence type="ECO:0000313" key="9">
    <source>
        <dbReference type="Proteomes" id="UP000001554"/>
    </source>
</evidence>
<dbReference type="PANTHER" id="PTHR18821">
    <property type="entry name" value="PROKINETICIN"/>
    <property type="match status" value="1"/>
</dbReference>
<keyword evidence="3" id="KW-0964">Secreted</keyword>
<protein>
    <submittedName>
        <fullName evidence="10">Prokineticin Bm8-c-like</fullName>
    </submittedName>
</protein>
<evidence type="ECO:0000256" key="5">
    <source>
        <dbReference type="ARBA" id="ARBA00023157"/>
    </source>
</evidence>
<evidence type="ECO:0000259" key="8">
    <source>
        <dbReference type="Pfam" id="PF06607"/>
    </source>
</evidence>
<dbReference type="GeneID" id="118410235"/>
<evidence type="ECO:0000256" key="7">
    <source>
        <dbReference type="SAM" id="SignalP"/>
    </source>
</evidence>
<name>A0A9J7KP97_BRAFL</name>
<reference evidence="9" key="1">
    <citation type="journal article" date="2020" name="Nat. Ecol. Evol.">
        <title>Deeply conserved synteny resolves early events in vertebrate evolution.</title>
        <authorList>
            <person name="Simakov O."/>
            <person name="Marletaz F."/>
            <person name="Yue J.X."/>
            <person name="O'Connell B."/>
            <person name="Jenkins J."/>
            <person name="Brandt A."/>
            <person name="Calef R."/>
            <person name="Tung C.H."/>
            <person name="Huang T.K."/>
            <person name="Schmutz J."/>
            <person name="Satoh N."/>
            <person name="Yu J.K."/>
            <person name="Putnam N.H."/>
            <person name="Green R.E."/>
            <person name="Rokhsar D.S."/>
        </authorList>
    </citation>
    <scope>NUCLEOTIDE SEQUENCE [LARGE SCALE GENOMIC DNA]</scope>
    <source>
        <strain evidence="9">S238N-H82</strain>
    </source>
</reference>
<comment type="similarity">
    <text evidence="2">Belongs to the AVIT (prokineticin) family.</text>
</comment>
<dbReference type="KEGG" id="bfo:118410235"/>
<keyword evidence="9" id="KW-1185">Reference proteome</keyword>
<dbReference type="GO" id="GO:0005576">
    <property type="term" value="C:extracellular region"/>
    <property type="evidence" value="ECO:0007669"/>
    <property type="project" value="UniProtKB-SubCell"/>
</dbReference>
<dbReference type="RefSeq" id="XP_035667689.1">
    <property type="nucleotide sequence ID" value="XM_035811796.1"/>
</dbReference>
<sequence length="110" mass="11760">MTRLPFLSFLLMATLAVLKSSAALELCSSDQDCIVANGYGSCCAPRVSFFSPVPQCKPATEGGEVCFLESNNLPYPMKRPSPFFICPCASGLVCRRVGHPVLGRCGPQAK</sequence>
<dbReference type="InterPro" id="IPR023569">
    <property type="entry name" value="Prokineticin_domain"/>
</dbReference>
<dbReference type="GO" id="GO:0090729">
    <property type="term" value="F:toxin activity"/>
    <property type="evidence" value="ECO:0007669"/>
    <property type="project" value="UniProtKB-KW"/>
</dbReference>
<feature type="domain" description="Prokineticin" evidence="8">
    <location>
        <begin position="6"/>
        <end position="97"/>
    </location>
</feature>
<dbReference type="Gene3D" id="2.10.80.10">
    <property type="entry name" value="Lipase, subunit A"/>
    <property type="match status" value="1"/>
</dbReference>
<dbReference type="Pfam" id="PF06607">
    <property type="entry name" value="Prokineticin"/>
    <property type="match status" value="1"/>
</dbReference>
<dbReference type="OrthoDB" id="10281775at2759"/>
<feature type="signal peptide" evidence="7">
    <location>
        <begin position="1"/>
        <end position="23"/>
    </location>
</feature>
<evidence type="ECO:0000256" key="6">
    <source>
        <dbReference type="ARBA" id="ARBA00023259"/>
    </source>
</evidence>
<dbReference type="AlphaFoldDB" id="A0A9J7KP97"/>
<keyword evidence="5" id="KW-1015">Disulfide bond</keyword>
<organism evidence="9 10">
    <name type="scientific">Branchiostoma floridae</name>
    <name type="common">Florida lancelet</name>
    <name type="synonym">Amphioxus</name>
    <dbReference type="NCBI Taxonomy" id="7739"/>
    <lineage>
        <taxon>Eukaryota</taxon>
        <taxon>Metazoa</taxon>
        <taxon>Chordata</taxon>
        <taxon>Cephalochordata</taxon>
        <taxon>Leptocardii</taxon>
        <taxon>Amphioxiformes</taxon>
        <taxon>Branchiostomatidae</taxon>
        <taxon>Branchiostoma</taxon>
    </lineage>
</organism>
<dbReference type="Proteomes" id="UP000001554">
    <property type="component" value="Chromosome 2"/>
</dbReference>
<accession>A0A9J7KP97</accession>
<gene>
    <name evidence="10" type="primary">LOC118410235</name>
</gene>
<dbReference type="OMA" id="FICPCAS"/>
<evidence type="ECO:0000256" key="2">
    <source>
        <dbReference type="ARBA" id="ARBA00006999"/>
    </source>
</evidence>
<evidence type="ECO:0000256" key="3">
    <source>
        <dbReference type="ARBA" id="ARBA00022525"/>
    </source>
</evidence>
<keyword evidence="4" id="KW-0800">Toxin</keyword>
<evidence type="ECO:0000256" key="4">
    <source>
        <dbReference type="ARBA" id="ARBA00022656"/>
    </source>
</evidence>
<dbReference type="PANTHER" id="PTHR18821:SF2">
    <property type="entry name" value="DICKKOPF-RELATED PROTEIN 3-LIKE"/>
    <property type="match status" value="1"/>
</dbReference>
<dbReference type="InterPro" id="IPR009523">
    <property type="entry name" value="Prokineticin"/>
</dbReference>
<evidence type="ECO:0000313" key="10">
    <source>
        <dbReference type="RefSeq" id="XP_035667689.1"/>
    </source>
</evidence>
<comment type="subcellular location">
    <subcellularLocation>
        <location evidence="1">Secreted</location>
    </subcellularLocation>
</comment>
<keyword evidence="7" id="KW-0732">Signal</keyword>
<keyword evidence="6" id="KW-1213">G-protein coupled receptor impairing toxin</keyword>
<evidence type="ECO:0000256" key="1">
    <source>
        <dbReference type="ARBA" id="ARBA00004613"/>
    </source>
</evidence>
<feature type="chain" id="PRO_5039942529" evidence="7">
    <location>
        <begin position="24"/>
        <end position="110"/>
    </location>
</feature>
<proteinExistence type="inferred from homology"/>